<sequence length="122" mass="13668">MTITAELVQRIRVLLNEKIPNGGTAADTNFADTDIAAVLQIAESENHALFILWTQKSSLVQKDANFIKRIQAGGESVERYTAGDYANLFLSLAQGYKDLWEAEKKNISPSFLMFNKKDDALW</sequence>
<dbReference type="Proteomes" id="UP000042527">
    <property type="component" value="Unassembled WGS sequence"/>
</dbReference>
<name>A0A0B7GPR5_TREPH</name>
<proteinExistence type="predicted"/>
<dbReference type="AlphaFoldDB" id="A0A0B7GPR5"/>
<dbReference type="EMBL" id="CDNC01000001">
    <property type="protein sequence ID" value="CEM60544.1"/>
    <property type="molecule type" value="Genomic_DNA"/>
</dbReference>
<accession>A0A0B7GPR5</accession>
<evidence type="ECO:0000313" key="1">
    <source>
        <dbReference type="EMBL" id="CEM60544.1"/>
    </source>
</evidence>
<protein>
    <submittedName>
        <fullName evidence="1">Uncharacterized protein</fullName>
    </submittedName>
</protein>
<keyword evidence="2" id="KW-1185">Reference proteome</keyword>
<organism evidence="1 2">
    <name type="scientific">Treponema phagedenis</name>
    <dbReference type="NCBI Taxonomy" id="162"/>
    <lineage>
        <taxon>Bacteria</taxon>
        <taxon>Pseudomonadati</taxon>
        <taxon>Spirochaetota</taxon>
        <taxon>Spirochaetia</taxon>
        <taxon>Spirochaetales</taxon>
        <taxon>Treponemataceae</taxon>
        <taxon>Treponema</taxon>
    </lineage>
</organism>
<evidence type="ECO:0000313" key="2">
    <source>
        <dbReference type="Proteomes" id="UP000042527"/>
    </source>
</evidence>
<dbReference type="RefSeq" id="WP_044634252.1">
    <property type="nucleotide sequence ID" value="NZ_CDNC01000001.1"/>
</dbReference>
<reference evidence="2" key="1">
    <citation type="submission" date="2015-01" db="EMBL/GenBank/DDBJ databases">
        <authorList>
            <person name="Manzoor Shahid"/>
            <person name="Zubair Saima"/>
        </authorList>
    </citation>
    <scope>NUCLEOTIDE SEQUENCE [LARGE SCALE GENOMIC DNA]</scope>
    <source>
        <strain evidence="2">V1</strain>
    </source>
</reference>
<dbReference type="OrthoDB" id="2616930at2"/>
<gene>
    <name evidence="1" type="ORF">TPHV1_10212</name>
</gene>